<name>A0A8K0KK46_LADFU</name>
<evidence type="ECO:0000313" key="2">
    <source>
        <dbReference type="Proteomes" id="UP000792457"/>
    </source>
</evidence>
<reference evidence="1" key="2">
    <citation type="submission" date="2017-10" db="EMBL/GenBank/DDBJ databases">
        <title>Ladona fulva Genome sequencing and assembly.</title>
        <authorList>
            <person name="Murali S."/>
            <person name="Richards S."/>
            <person name="Bandaranaike D."/>
            <person name="Bellair M."/>
            <person name="Blankenburg K."/>
            <person name="Chao H."/>
            <person name="Dinh H."/>
            <person name="Doddapaneni H."/>
            <person name="Dugan-Rocha S."/>
            <person name="Elkadiri S."/>
            <person name="Gnanaolivu R."/>
            <person name="Hernandez B."/>
            <person name="Skinner E."/>
            <person name="Javaid M."/>
            <person name="Lee S."/>
            <person name="Li M."/>
            <person name="Ming W."/>
            <person name="Munidasa M."/>
            <person name="Muniz J."/>
            <person name="Nguyen L."/>
            <person name="Hughes D."/>
            <person name="Osuji N."/>
            <person name="Pu L.-L."/>
            <person name="Puazo M."/>
            <person name="Qu C."/>
            <person name="Quiroz J."/>
            <person name="Raj R."/>
            <person name="Weissenberger G."/>
            <person name="Xin Y."/>
            <person name="Zou X."/>
            <person name="Han Y."/>
            <person name="Worley K."/>
            <person name="Muzny D."/>
            <person name="Gibbs R."/>
        </authorList>
    </citation>
    <scope>NUCLEOTIDE SEQUENCE</scope>
    <source>
        <strain evidence="1">Sampled in the wild</strain>
    </source>
</reference>
<reference evidence="1" key="1">
    <citation type="submission" date="2013-04" db="EMBL/GenBank/DDBJ databases">
        <authorList>
            <person name="Qu J."/>
            <person name="Murali S.C."/>
            <person name="Bandaranaike D."/>
            <person name="Bellair M."/>
            <person name="Blankenburg K."/>
            <person name="Chao H."/>
            <person name="Dinh H."/>
            <person name="Doddapaneni H."/>
            <person name="Downs B."/>
            <person name="Dugan-Rocha S."/>
            <person name="Elkadiri S."/>
            <person name="Gnanaolivu R.D."/>
            <person name="Hernandez B."/>
            <person name="Javaid M."/>
            <person name="Jayaseelan J.C."/>
            <person name="Lee S."/>
            <person name="Li M."/>
            <person name="Ming W."/>
            <person name="Munidasa M."/>
            <person name="Muniz J."/>
            <person name="Nguyen L."/>
            <person name="Ongeri F."/>
            <person name="Osuji N."/>
            <person name="Pu L.-L."/>
            <person name="Puazo M."/>
            <person name="Qu C."/>
            <person name="Quiroz J."/>
            <person name="Raj R."/>
            <person name="Weissenberger G."/>
            <person name="Xin Y."/>
            <person name="Zou X."/>
            <person name="Han Y."/>
            <person name="Richards S."/>
            <person name="Worley K."/>
            <person name="Muzny D."/>
            <person name="Gibbs R."/>
        </authorList>
    </citation>
    <scope>NUCLEOTIDE SEQUENCE</scope>
    <source>
        <strain evidence="1">Sampled in the wild</strain>
    </source>
</reference>
<proteinExistence type="predicted"/>
<comment type="caution">
    <text evidence="1">The sequence shown here is derived from an EMBL/GenBank/DDBJ whole genome shotgun (WGS) entry which is preliminary data.</text>
</comment>
<evidence type="ECO:0000313" key="1">
    <source>
        <dbReference type="EMBL" id="KAG8235739.1"/>
    </source>
</evidence>
<protein>
    <submittedName>
        <fullName evidence="1">Uncharacterized protein</fullName>
    </submittedName>
</protein>
<sequence length="192" mass="20433">MDSRDSHAVLISAAPRSLALCVRWAGAARVAMVHPLRSTCGGRCQGRTRRIPAWRSTSAGRWSNDLDLNGRWGEGSDFLLHPVSNTGVHGGTTRENSVGVEVLSDVNVALHDGVVDGLMDAAGFHTQEGRLEEGLRAAETLVANGDDLSIRQFIGLLEGSGSGGGGHFLLEVQSHIAQLLLDVTHDFSLSCR</sequence>
<organism evidence="1 2">
    <name type="scientific">Ladona fulva</name>
    <name type="common">Scarce chaser dragonfly</name>
    <name type="synonym">Libellula fulva</name>
    <dbReference type="NCBI Taxonomy" id="123851"/>
    <lineage>
        <taxon>Eukaryota</taxon>
        <taxon>Metazoa</taxon>
        <taxon>Ecdysozoa</taxon>
        <taxon>Arthropoda</taxon>
        <taxon>Hexapoda</taxon>
        <taxon>Insecta</taxon>
        <taxon>Pterygota</taxon>
        <taxon>Palaeoptera</taxon>
        <taxon>Odonata</taxon>
        <taxon>Epiprocta</taxon>
        <taxon>Anisoptera</taxon>
        <taxon>Libelluloidea</taxon>
        <taxon>Libellulidae</taxon>
        <taxon>Ladona</taxon>
    </lineage>
</organism>
<accession>A0A8K0KK46</accession>
<dbReference type="OrthoDB" id="8169148at2759"/>
<dbReference type="AlphaFoldDB" id="A0A8K0KK46"/>
<dbReference type="EMBL" id="KZ308944">
    <property type="protein sequence ID" value="KAG8235739.1"/>
    <property type="molecule type" value="Genomic_DNA"/>
</dbReference>
<gene>
    <name evidence="1" type="ORF">J437_LFUL015608</name>
</gene>
<keyword evidence="2" id="KW-1185">Reference proteome</keyword>
<dbReference type="Proteomes" id="UP000792457">
    <property type="component" value="Unassembled WGS sequence"/>
</dbReference>